<reference evidence="1 2" key="1">
    <citation type="journal article" date="2024" name="G3 (Bethesda)">
        <title>Genome assembly of Hibiscus sabdariffa L. provides insights into metabolisms of medicinal natural products.</title>
        <authorList>
            <person name="Kim T."/>
        </authorList>
    </citation>
    <scope>NUCLEOTIDE SEQUENCE [LARGE SCALE GENOMIC DNA]</scope>
    <source>
        <strain evidence="1">TK-2024</strain>
        <tissue evidence="1">Old leaves</tissue>
    </source>
</reference>
<comment type="caution">
    <text evidence="1">The sequence shown here is derived from an EMBL/GenBank/DDBJ whole genome shotgun (WGS) entry which is preliminary data.</text>
</comment>
<name>A0ABR1ZHI6_9ROSI</name>
<accession>A0ABR1ZHI6</accession>
<organism evidence="1 2">
    <name type="scientific">Hibiscus sabdariffa</name>
    <name type="common">roselle</name>
    <dbReference type="NCBI Taxonomy" id="183260"/>
    <lineage>
        <taxon>Eukaryota</taxon>
        <taxon>Viridiplantae</taxon>
        <taxon>Streptophyta</taxon>
        <taxon>Embryophyta</taxon>
        <taxon>Tracheophyta</taxon>
        <taxon>Spermatophyta</taxon>
        <taxon>Magnoliopsida</taxon>
        <taxon>eudicotyledons</taxon>
        <taxon>Gunneridae</taxon>
        <taxon>Pentapetalae</taxon>
        <taxon>rosids</taxon>
        <taxon>malvids</taxon>
        <taxon>Malvales</taxon>
        <taxon>Malvaceae</taxon>
        <taxon>Malvoideae</taxon>
        <taxon>Hibiscus</taxon>
    </lineage>
</organism>
<dbReference type="EMBL" id="JBBPBM010002181">
    <property type="protein sequence ID" value="KAK8479902.1"/>
    <property type="molecule type" value="Genomic_DNA"/>
</dbReference>
<proteinExistence type="predicted"/>
<sequence length="269" mass="29902">MVVAVEEKAPENVTTASRSDKGVIKDVSTKVVGIADRLKRLVVVADEEKLAILRNCAIGYCRRTYSMLELAKDFRAAGLEGFTVMRISGALVLLMLPDPAKRKRVLEENMLDPWLENVADWTPKDCCCDADEDSFYGTLSQGVRLTGDNEIDSPTMNGCEASSIHKDMQRDYSKENTMVPNLVSLEVVTSSRIERLWEGNRRMDDRVMDISDIDKICSYEEDMRLVARPAVLERGVDIIQVTNEMLNDAHALSSGSAAAVEGKLRVGPR</sequence>
<evidence type="ECO:0000313" key="2">
    <source>
        <dbReference type="Proteomes" id="UP001472677"/>
    </source>
</evidence>
<protein>
    <submittedName>
        <fullName evidence="1">Uncharacterized protein</fullName>
    </submittedName>
</protein>
<evidence type="ECO:0000313" key="1">
    <source>
        <dbReference type="EMBL" id="KAK8479902.1"/>
    </source>
</evidence>
<dbReference type="Proteomes" id="UP001472677">
    <property type="component" value="Unassembled WGS sequence"/>
</dbReference>
<gene>
    <name evidence="1" type="ORF">V6N12_054199</name>
</gene>
<keyword evidence="2" id="KW-1185">Reference proteome</keyword>